<sequence>MEPTDARRMVPCFDEPEFKAIWKIKVYHPKGSRAVSNAKEIVENEIDEKMPGFIFTTFDETPKMSSYLLAVVVSDFEYIEGHTKRGTRFRIWSRKEAINETKFALEGGVKVLEFYEKYFDIVFPLQKQDMMAFPDFGAGAMENWGLVTYREKALLFNEKVYQPIQKQYVATVVAHELGVCGISVSAEFHAFFSFVFRGDGKEAFPHTPDVVTTKKRMRE</sequence>
<dbReference type="Proteomes" id="UP000887576">
    <property type="component" value="Unplaced"/>
</dbReference>
<organism evidence="1 2">
    <name type="scientific">Panagrolaimus sp. JU765</name>
    <dbReference type="NCBI Taxonomy" id="591449"/>
    <lineage>
        <taxon>Eukaryota</taxon>
        <taxon>Metazoa</taxon>
        <taxon>Ecdysozoa</taxon>
        <taxon>Nematoda</taxon>
        <taxon>Chromadorea</taxon>
        <taxon>Rhabditida</taxon>
        <taxon>Tylenchina</taxon>
        <taxon>Panagrolaimomorpha</taxon>
        <taxon>Panagrolaimoidea</taxon>
        <taxon>Panagrolaimidae</taxon>
        <taxon>Panagrolaimus</taxon>
    </lineage>
</organism>
<accession>A0AC34RHJ9</accession>
<evidence type="ECO:0000313" key="1">
    <source>
        <dbReference type="Proteomes" id="UP000887576"/>
    </source>
</evidence>
<protein>
    <submittedName>
        <fullName evidence="2">Peptidase M1 membrane alanine aminopeptidase domain-containing protein</fullName>
    </submittedName>
</protein>
<proteinExistence type="predicted"/>
<dbReference type="WBParaSite" id="JU765_v2.g6815.t1">
    <property type="protein sequence ID" value="JU765_v2.g6815.t1"/>
    <property type="gene ID" value="JU765_v2.g6815"/>
</dbReference>
<name>A0AC34RHJ9_9BILA</name>
<reference evidence="2" key="1">
    <citation type="submission" date="2022-11" db="UniProtKB">
        <authorList>
            <consortium name="WormBaseParasite"/>
        </authorList>
    </citation>
    <scope>IDENTIFICATION</scope>
</reference>
<evidence type="ECO:0000313" key="2">
    <source>
        <dbReference type="WBParaSite" id="JU765_v2.g6815.t1"/>
    </source>
</evidence>